<evidence type="ECO:0000256" key="3">
    <source>
        <dbReference type="ARBA" id="ARBA00022840"/>
    </source>
</evidence>
<organism evidence="8 9">
    <name type="scientific">Tetragenococcus osmophilus</name>
    <dbReference type="NCBI Taxonomy" id="526944"/>
    <lineage>
        <taxon>Bacteria</taxon>
        <taxon>Bacillati</taxon>
        <taxon>Bacillota</taxon>
        <taxon>Bacilli</taxon>
        <taxon>Lactobacillales</taxon>
        <taxon>Enterococcaceae</taxon>
        <taxon>Tetragenococcus</taxon>
    </lineage>
</organism>
<dbReference type="Proteomes" id="UP000268310">
    <property type="component" value="Chromosome"/>
</dbReference>
<dbReference type="Gene3D" id="1.10.8.60">
    <property type="match status" value="1"/>
</dbReference>
<dbReference type="InterPro" id="IPR002078">
    <property type="entry name" value="Sigma_54_int"/>
</dbReference>
<feature type="domain" description="PRD" evidence="7">
    <location>
        <begin position="810"/>
        <end position="909"/>
    </location>
</feature>
<dbReference type="PROSITE" id="PS51096">
    <property type="entry name" value="PTS_EIIA_TYPE_4"/>
    <property type="match status" value="1"/>
</dbReference>
<keyword evidence="1" id="KW-0808">Transferase</keyword>
<dbReference type="PROSITE" id="PS50045">
    <property type="entry name" value="SIGMA54_INTERACT_4"/>
    <property type="match status" value="1"/>
</dbReference>
<keyword evidence="4" id="KW-0175">Coiled coil</keyword>
<dbReference type="InterPro" id="IPR036634">
    <property type="entry name" value="PRD_sf"/>
</dbReference>
<evidence type="ECO:0000256" key="2">
    <source>
        <dbReference type="ARBA" id="ARBA00022741"/>
    </source>
</evidence>
<dbReference type="Pfam" id="PF03610">
    <property type="entry name" value="EIIA-man"/>
    <property type="match status" value="1"/>
</dbReference>
<protein>
    <submittedName>
        <fullName evidence="8">RNA polymerase subunit sigma-54</fullName>
    </submittedName>
</protein>
<dbReference type="SUPFAM" id="SSF53062">
    <property type="entry name" value="PTS system fructose IIA component-like"/>
    <property type="match status" value="1"/>
</dbReference>
<evidence type="ECO:0000313" key="9">
    <source>
        <dbReference type="Proteomes" id="UP000268310"/>
    </source>
</evidence>
<feature type="domain" description="PTS EIIA type-4" evidence="6">
    <location>
        <begin position="554"/>
        <end position="690"/>
    </location>
</feature>
<feature type="domain" description="Sigma-54 factor interaction" evidence="5">
    <location>
        <begin position="108"/>
        <end position="340"/>
    </location>
</feature>
<dbReference type="SUPFAM" id="SSF52540">
    <property type="entry name" value="P-loop containing nucleoside triphosphate hydrolases"/>
    <property type="match status" value="1"/>
</dbReference>
<dbReference type="Pfam" id="PF25601">
    <property type="entry name" value="AAA_lid_14"/>
    <property type="match status" value="1"/>
</dbReference>
<dbReference type="PROSITE" id="PS51372">
    <property type="entry name" value="PRD_2"/>
    <property type="match status" value="1"/>
</dbReference>
<dbReference type="Gene3D" id="3.40.50.510">
    <property type="entry name" value="Phosphotransferase system, mannose-type IIA component"/>
    <property type="match status" value="1"/>
</dbReference>
<dbReference type="CDD" id="cd00009">
    <property type="entry name" value="AAA"/>
    <property type="match status" value="1"/>
</dbReference>
<evidence type="ECO:0000259" key="6">
    <source>
        <dbReference type="PROSITE" id="PS51096"/>
    </source>
</evidence>
<evidence type="ECO:0000259" key="5">
    <source>
        <dbReference type="PROSITE" id="PS50045"/>
    </source>
</evidence>
<dbReference type="RefSeq" id="WP_123934389.1">
    <property type="nucleotide sequence ID" value="NZ_CP027783.1"/>
</dbReference>
<feature type="coiled-coil region" evidence="4">
    <location>
        <begin position="75"/>
        <end position="102"/>
    </location>
</feature>
<dbReference type="Pfam" id="PF00874">
    <property type="entry name" value="PRD"/>
    <property type="match status" value="1"/>
</dbReference>
<evidence type="ECO:0000259" key="7">
    <source>
        <dbReference type="PROSITE" id="PS51372"/>
    </source>
</evidence>
<keyword evidence="2" id="KW-0547">Nucleotide-binding</keyword>
<evidence type="ECO:0000313" key="8">
    <source>
        <dbReference type="EMBL" id="AYW47290.1"/>
    </source>
</evidence>
<keyword evidence="3" id="KW-0067">ATP-binding</keyword>
<reference evidence="8 9" key="1">
    <citation type="journal article" date="2012" name="Int. J. Syst. Evol. Microbiol.">
        <title>Characterization of Tetragenococcus strains from sugar thick juice reveals a novel species, Tetragenococcus osmophilus sp. nov., and divides Tetragenococcus halophilus into two subspecies, T. halophilus subsp. halophilus subsp. nov. and T. halophilus subsp. flandriensis subsp. nov.</title>
        <authorList>
            <person name="Juste A."/>
            <person name="Van Trappen S."/>
            <person name="Verreth C."/>
            <person name="Cleenwerck I."/>
            <person name="De Vos P."/>
            <person name="Lievens B."/>
            <person name="Willems K.A."/>
        </authorList>
    </citation>
    <scope>NUCLEOTIDE SEQUENCE [LARGE SCALE GENOMIC DNA]</scope>
    <source>
        <strain evidence="8 9">JCM 31126</strain>
    </source>
</reference>
<dbReference type="Gene3D" id="1.10.1790.10">
    <property type="entry name" value="PRD domain"/>
    <property type="match status" value="1"/>
</dbReference>
<evidence type="ECO:0000256" key="1">
    <source>
        <dbReference type="ARBA" id="ARBA00022679"/>
    </source>
</evidence>
<proteinExistence type="predicted"/>
<accession>A0ABM7A742</accession>
<dbReference type="InterPro" id="IPR004701">
    <property type="entry name" value="PTS_EIIA_man-typ"/>
</dbReference>
<dbReference type="PANTHER" id="PTHR32071">
    <property type="entry name" value="TRANSCRIPTIONAL REGULATORY PROTEIN"/>
    <property type="match status" value="1"/>
</dbReference>
<dbReference type="InterPro" id="IPR025662">
    <property type="entry name" value="Sigma_54_int_dom_ATP-bd_1"/>
</dbReference>
<dbReference type="InterPro" id="IPR036662">
    <property type="entry name" value="PTS_EIIA_man-typ_sf"/>
</dbReference>
<dbReference type="Gene3D" id="3.40.50.300">
    <property type="entry name" value="P-loop containing nucleotide triphosphate hydrolases"/>
    <property type="match status" value="1"/>
</dbReference>
<sequence length="909" mass="104656">MTNLEKAIFQFAENRCYSASLKETSSLFFSTEEITQNLTISRTQASRELNQLVNNHILFKINTRPVLFSLREFFMQKYQIEIAEEYESIENFQNQLNNVSSEKVFEKVIGYNSGLAEAVEQLKTAIFYPNNGLPVLLMGETGVGKSYFAQIMDEYMIREGILQEGSPFLTLNCAQYANNPELLSGILFGYIKGAFTGADEDHKGLLEAADTGVLFLDEVHRLSDEGQEKLFNFMDKEVFSRIGESKERQSKVRLVFATTESTERFLQTFLRRIPIQIYIPSVSERSLFEKRQLIEYLFKKESQNIKRTIEVTPRVMDILLQTSFSGNIGEMENVIKYACGSAIAHSDKSRQVEIKIKDLPQKIYESFDSPVELANTEEENLVFSDQVSFSTSTNTAGELQKFVQHLIWLYQDYQKETGYTVKYQLHQQIVKFMDDVIFREKQRNQAALEKFISKVMQEIFREIDSHTKFQYDGNLVLLLSYYIYHYSLKGIHSTDFFDDDFTVFVEKNYQTELNQITPLLPEIEKRLDVSFTKADQLLFALFFSTLNYEVKSNEINAIMIAHGYATASSIANVCNRMLGNAVFTSIDMPVESTIFDISEKVVHYLQEYSVNQGLLVLVDMGSLNMIYEQLKQSINQPILFIDQLSTPLALEVGNLIQQDRSLNEIAENMKEVVVPNVQLYQPEKSKKKAIITTCFSGLGVAIQIQKLLYDCLEGILEVEILPIEFADLQKNGLSEAFLSQYDILSVIGTNDVHIPEMKFVYLENIISGNGDTQLKEIFENLLSEAEIREVNDRLVKNFSLIRVLESLTILDTKRIMEAIESCIQDLERRLDLRLSNARKVAIYVHVACMVERLIRHAEITDFPDLEQFAFDHEKEIRVIQDIFSVLEPIYSVTIPLEETCYIYNILYLD</sequence>
<gene>
    <name evidence="8" type="ORF">C7K38_02180</name>
</gene>
<dbReference type="Pfam" id="PF00158">
    <property type="entry name" value="Sigma54_activat"/>
    <property type="match status" value="1"/>
</dbReference>
<keyword evidence="9" id="KW-1185">Reference proteome</keyword>
<dbReference type="SUPFAM" id="SSF63520">
    <property type="entry name" value="PTS-regulatory domain, PRD"/>
    <property type="match status" value="1"/>
</dbReference>
<dbReference type="SMART" id="SM00382">
    <property type="entry name" value="AAA"/>
    <property type="match status" value="1"/>
</dbReference>
<dbReference type="InterPro" id="IPR011608">
    <property type="entry name" value="PRD"/>
</dbReference>
<dbReference type="InterPro" id="IPR058031">
    <property type="entry name" value="AAA_lid_NorR"/>
</dbReference>
<dbReference type="PANTHER" id="PTHR32071:SF38">
    <property type="entry name" value="PSP OPERON TRANSCRIPTIONAL ACTIVATOR"/>
    <property type="match status" value="1"/>
</dbReference>
<dbReference type="InterPro" id="IPR027417">
    <property type="entry name" value="P-loop_NTPase"/>
</dbReference>
<dbReference type="EMBL" id="CP027783">
    <property type="protein sequence ID" value="AYW47290.1"/>
    <property type="molecule type" value="Genomic_DNA"/>
</dbReference>
<name>A0ABM7A742_9ENTE</name>
<dbReference type="PROSITE" id="PS00675">
    <property type="entry name" value="SIGMA54_INTERACT_1"/>
    <property type="match status" value="1"/>
</dbReference>
<evidence type="ECO:0000256" key="4">
    <source>
        <dbReference type="SAM" id="Coils"/>
    </source>
</evidence>
<dbReference type="InterPro" id="IPR003593">
    <property type="entry name" value="AAA+_ATPase"/>
</dbReference>